<dbReference type="GO" id="GO:0030246">
    <property type="term" value="F:carbohydrate binding"/>
    <property type="evidence" value="ECO:0007669"/>
    <property type="project" value="TreeGrafter"/>
</dbReference>
<evidence type="ECO:0000256" key="1">
    <source>
        <dbReference type="ARBA" id="ARBA00022729"/>
    </source>
</evidence>
<evidence type="ECO:0000313" key="2">
    <source>
        <dbReference type="EMBL" id="AWB66096.1"/>
    </source>
</evidence>
<dbReference type="GO" id="GO:0055085">
    <property type="term" value="P:transmembrane transport"/>
    <property type="evidence" value="ECO:0007669"/>
    <property type="project" value="InterPro"/>
</dbReference>
<dbReference type="Proteomes" id="UP000244441">
    <property type="component" value="Chromosome"/>
</dbReference>
<dbReference type="PROSITE" id="PS51257">
    <property type="entry name" value="PROKAR_LIPOPROTEIN"/>
    <property type="match status" value="1"/>
</dbReference>
<dbReference type="Pfam" id="PF03480">
    <property type="entry name" value="DctP"/>
    <property type="match status" value="1"/>
</dbReference>
<dbReference type="NCBIfam" id="TIGR00787">
    <property type="entry name" value="dctP"/>
    <property type="match status" value="1"/>
</dbReference>
<dbReference type="OrthoDB" id="9771186at2"/>
<evidence type="ECO:0000313" key="3">
    <source>
        <dbReference type="Proteomes" id="UP000244441"/>
    </source>
</evidence>
<dbReference type="GO" id="GO:0030288">
    <property type="term" value="C:outer membrane-bounded periplasmic space"/>
    <property type="evidence" value="ECO:0007669"/>
    <property type="project" value="InterPro"/>
</dbReference>
<dbReference type="PIRSF" id="PIRSF006470">
    <property type="entry name" value="DctB"/>
    <property type="match status" value="1"/>
</dbReference>
<dbReference type="SMR" id="A0A2S0VPG1"/>
<gene>
    <name evidence="2" type="ORF">C2869_06415</name>
</gene>
<dbReference type="InterPro" id="IPR038404">
    <property type="entry name" value="TRAP_DctP_sf"/>
</dbReference>
<protein>
    <submittedName>
        <fullName evidence="2">TRAP transporter substrate-binding protein DctP</fullName>
    </submittedName>
</protein>
<name>A0A2S0VPG1_9ALTE</name>
<dbReference type="InterPro" id="IPR018389">
    <property type="entry name" value="DctP_fam"/>
</dbReference>
<dbReference type="AlphaFoldDB" id="A0A2S0VPG1"/>
<dbReference type="RefSeq" id="WP_108602167.1">
    <property type="nucleotide sequence ID" value="NZ_CP026604.1"/>
</dbReference>
<dbReference type="EMBL" id="CP026604">
    <property type="protein sequence ID" value="AWB66096.1"/>
    <property type="molecule type" value="Genomic_DNA"/>
</dbReference>
<proteinExistence type="predicted"/>
<reference evidence="2 3" key="1">
    <citation type="submission" date="2018-01" db="EMBL/GenBank/DDBJ databases">
        <title>Genome sequence of a Cantenovulum-like bacteria.</title>
        <authorList>
            <person name="Tan W.R."/>
            <person name="Lau N.-S."/>
            <person name="Go F."/>
            <person name="Amirul A.-A.A."/>
        </authorList>
    </citation>
    <scope>NUCLEOTIDE SEQUENCE [LARGE SCALE GENOMIC DNA]</scope>
    <source>
        <strain evidence="2 3">CCB-QB4</strain>
    </source>
</reference>
<dbReference type="PANTHER" id="PTHR33376">
    <property type="match status" value="1"/>
</dbReference>
<organism evidence="2 3">
    <name type="scientific">Saccharobesus litoralis</name>
    <dbReference type="NCBI Taxonomy" id="2172099"/>
    <lineage>
        <taxon>Bacteria</taxon>
        <taxon>Pseudomonadati</taxon>
        <taxon>Pseudomonadota</taxon>
        <taxon>Gammaproteobacteria</taxon>
        <taxon>Alteromonadales</taxon>
        <taxon>Alteromonadaceae</taxon>
        <taxon>Saccharobesus</taxon>
    </lineage>
</organism>
<dbReference type="Gene3D" id="3.40.190.170">
    <property type="entry name" value="Bacterial extracellular solute-binding protein, family 7"/>
    <property type="match status" value="1"/>
</dbReference>
<dbReference type="PANTHER" id="PTHR33376:SF2">
    <property type="entry name" value="DICARBOXYLATE-BINDING PERIPLASMIC PROTEIN"/>
    <property type="match status" value="1"/>
</dbReference>
<keyword evidence="3" id="KW-1185">Reference proteome</keyword>
<accession>A0A2S0VPG1</accession>
<dbReference type="CDD" id="cd13671">
    <property type="entry name" value="PBP2_TRAP_SBP_like_3"/>
    <property type="match status" value="1"/>
</dbReference>
<keyword evidence="1" id="KW-0732">Signal</keyword>
<dbReference type="InterPro" id="IPR004682">
    <property type="entry name" value="TRAP_DctP"/>
</dbReference>
<dbReference type="NCBIfam" id="NF037995">
    <property type="entry name" value="TRAP_S1"/>
    <property type="match status" value="1"/>
</dbReference>
<sequence>MRWIKTSFLIGLTWLIVGCMDGGDKVVLRMGHTLDTEHSVHKAMVHMAQRLAHYSNGTMEIIIYPSAQLGNEREMVELLQIGSLAMAKVSAATIEGFVPEMKVFSLPYIFQSRDHRWSVLNSDIGKSLLYEAQKAHLVGLGFYDAGSRSFYMTDTKVETPKDLISKKIRVMESQTAVRMVEAFGGAATPISFGELYAALQQGVVDGAENNPPSFYLSRHYEISQYYILNEHTSVPDVVMGSKHIYDNLTAQQKQWLELAMADSVELQKELWRAGELEALAEVKKAGVEVIYPDKAPFVNAVKDFHASFKGTRIGNYLERIAAMYRGDNG</sequence>
<dbReference type="KEGG" id="cate:C2869_06415"/>